<comment type="similarity">
    <text evidence="1">Belongs to the enoyl-CoA hydratase/isomerase family.</text>
</comment>
<name>A0A1I2HPK3_9GAMM</name>
<dbReference type="OrthoDB" id="8640486at2"/>
<dbReference type="Gene3D" id="3.90.226.10">
    <property type="entry name" value="2-enoyl-CoA Hydratase, Chain A, domain 1"/>
    <property type="match status" value="1"/>
</dbReference>
<proteinExistence type="inferred from homology"/>
<evidence type="ECO:0000313" key="3">
    <source>
        <dbReference type="Proteomes" id="UP000199771"/>
    </source>
</evidence>
<dbReference type="AlphaFoldDB" id="A0A1I2HPK3"/>
<dbReference type="GO" id="GO:0003824">
    <property type="term" value="F:catalytic activity"/>
    <property type="evidence" value="ECO:0007669"/>
    <property type="project" value="UniProtKB-ARBA"/>
</dbReference>
<sequence length="242" mass="25992">MRGCASVRYQCTDGIAVITLDDGKRNALSPAVLQGISAALSRAECDRAVVILTGREGVFSAGYDLKVMRAANADTLRMLRAGYALPARLMAYPFPVIAACNGHAFAMGLFLMLSADYVIGSRGPFQIAANEVAIGLTMPRVACTTLKQRLTPTAYQRAIIVAEHFTPESALAAGIFDELVDPPELLGRAQALAAEFARLDMRAHAQSKHRIRADAIAAIRRQVPLDLIDAVKFGLRGGKPKR</sequence>
<keyword evidence="3" id="KW-1185">Reference proteome</keyword>
<dbReference type="PANTHER" id="PTHR11941">
    <property type="entry name" value="ENOYL-COA HYDRATASE-RELATED"/>
    <property type="match status" value="1"/>
</dbReference>
<dbReference type="Pfam" id="PF00378">
    <property type="entry name" value="ECH_1"/>
    <property type="match status" value="1"/>
</dbReference>
<dbReference type="GO" id="GO:0006635">
    <property type="term" value="P:fatty acid beta-oxidation"/>
    <property type="evidence" value="ECO:0007669"/>
    <property type="project" value="TreeGrafter"/>
</dbReference>
<reference evidence="2 3" key="1">
    <citation type="submission" date="2016-10" db="EMBL/GenBank/DDBJ databases">
        <authorList>
            <person name="de Groot N.N."/>
        </authorList>
    </citation>
    <scope>NUCLEOTIDE SEQUENCE [LARGE SCALE GENOMIC DNA]</scope>
    <source>
        <strain evidence="2 3">DSM 23609</strain>
    </source>
</reference>
<evidence type="ECO:0000313" key="2">
    <source>
        <dbReference type="EMBL" id="SFF31622.1"/>
    </source>
</evidence>
<dbReference type="SUPFAM" id="SSF52096">
    <property type="entry name" value="ClpP/crotonase"/>
    <property type="match status" value="1"/>
</dbReference>
<dbReference type="PANTHER" id="PTHR11941:SF54">
    <property type="entry name" value="ENOYL-COA HYDRATASE, MITOCHONDRIAL"/>
    <property type="match status" value="1"/>
</dbReference>
<protein>
    <submittedName>
        <fullName evidence="2">Enoyl-CoA hydratase</fullName>
    </submittedName>
</protein>
<dbReference type="InterPro" id="IPR029045">
    <property type="entry name" value="ClpP/crotonase-like_dom_sf"/>
</dbReference>
<evidence type="ECO:0000256" key="1">
    <source>
        <dbReference type="ARBA" id="ARBA00005254"/>
    </source>
</evidence>
<dbReference type="NCBIfam" id="NF004858">
    <property type="entry name" value="PRK06213.1"/>
    <property type="match status" value="1"/>
</dbReference>
<dbReference type="RefSeq" id="WP_091531123.1">
    <property type="nucleotide sequence ID" value="NZ_FOOC01000002.1"/>
</dbReference>
<dbReference type="InterPro" id="IPR001753">
    <property type="entry name" value="Enoyl-CoA_hydra/iso"/>
</dbReference>
<accession>A0A1I2HPK3</accession>
<organism evidence="2 3">
    <name type="scientific">Fontimonas thermophila</name>
    <dbReference type="NCBI Taxonomy" id="1076937"/>
    <lineage>
        <taxon>Bacteria</taxon>
        <taxon>Pseudomonadati</taxon>
        <taxon>Pseudomonadota</taxon>
        <taxon>Gammaproteobacteria</taxon>
        <taxon>Nevskiales</taxon>
        <taxon>Nevskiaceae</taxon>
        <taxon>Fontimonas</taxon>
    </lineage>
</organism>
<dbReference type="CDD" id="cd06558">
    <property type="entry name" value="crotonase-like"/>
    <property type="match status" value="1"/>
</dbReference>
<gene>
    <name evidence="2" type="ORF">SAMN04488120_102115</name>
</gene>
<dbReference type="Proteomes" id="UP000199771">
    <property type="component" value="Unassembled WGS sequence"/>
</dbReference>
<dbReference type="EMBL" id="FOOC01000002">
    <property type="protein sequence ID" value="SFF31622.1"/>
    <property type="molecule type" value="Genomic_DNA"/>
</dbReference>
<dbReference type="STRING" id="1076937.SAMN04488120_102115"/>